<dbReference type="Proteomes" id="UP000584587">
    <property type="component" value="Unassembled WGS sequence"/>
</dbReference>
<dbReference type="EMBL" id="JAAVVK010000001">
    <property type="protein sequence ID" value="NKE38426.1"/>
    <property type="molecule type" value="Genomic_DNA"/>
</dbReference>
<evidence type="ECO:0000313" key="3">
    <source>
        <dbReference type="Proteomes" id="UP000584587"/>
    </source>
</evidence>
<keyword evidence="1" id="KW-0472">Membrane</keyword>
<keyword evidence="3" id="KW-1185">Reference proteome</keyword>
<keyword evidence="1" id="KW-0812">Transmembrane</keyword>
<accession>A0A846U0S6</accession>
<protein>
    <recommendedName>
        <fullName evidence="4">Transmembrane protein</fullName>
    </recommendedName>
</protein>
<organism evidence="2 3">
    <name type="scientific">Spiroplasma platyhelix PALS-1</name>
    <dbReference type="NCBI Taxonomy" id="1276218"/>
    <lineage>
        <taxon>Bacteria</taxon>
        <taxon>Bacillati</taxon>
        <taxon>Mycoplasmatota</taxon>
        <taxon>Mollicutes</taxon>
        <taxon>Entomoplasmatales</taxon>
        <taxon>Spiroplasmataceae</taxon>
        <taxon>Spiroplasma</taxon>
    </lineage>
</organism>
<evidence type="ECO:0000256" key="1">
    <source>
        <dbReference type="SAM" id="Phobius"/>
    </source>
</evidence>
<feature type="transmembrane region" description="Helical" evidence="1">
    <location>
        <begin position="105"/>
        <end position="123"/>
    </location>
</feature>
<keyword evidence="1" id="KW-1133">Transmembrane helix</keyword>
<proteinExistence type="predicted"/>
<dbReference type="AlphaFoldDB" id="A0A846U0S6"/>
<dbReference type="RefSeq" id="WP_168104898.1">
    <property type="nucleotide sequence ID" value="NZ_CP051215.1"/>
</dbReference>
<name>A0A846U0S6_9MOLU</name>
<reference evidence="2 3" key="1">
    <citation type="submission" date="2020-04" db="EMBL/GenBank/DDBJ databases">
        <title>Complete genome sequence of Spiroplasma platyhelix ATCC 51748, an insect isolate.</title>
        <authorList>
            <person name="Green E.A."/>
            <person name="Klassen J.L."/>
        </authorList>
    </citation>
    <scope>NUCLEOTIDE SEQUENCE [LARGE SCALE GENOMIC DNA]</scope>
    <source>
        <strain evidence="2 3">PALS-1</strain>
    </source>
</reference>
<comment type="caution">
    <text evidence="2">The sequence shown here is derived from an EMBL/GenBank/DDBJ whole genome shotgun (WGS) entry which is preliminary data.</text>
</comment>
<sequence length="125" mass="14179">MKSGTKNWLKKQFTISKILMAIGALWIIIYGILVASKVIDNKIYGWNASWQLLILIGLFYILIPFSTMPGWWSRIWAICLAALSLIIVIGFFVGEGVDYKSAWTYLNPLPHILMAIGSIFWILQG</sequence>
<feature type="transmembrane region" description="Helical" evidence="1">
    <location>
        <begin position="44"/>
        <end position="63"/>
    </location>
</feature>
<feature type="transmembrane region" description="Helical" evidence="1">
    <location>
        <begin position="75"/>
        <end position="93"/>
    </location>
</feature>
<gene>
    <name evidence="2" type="ORF">HER12_01500</name>
</gene>
<feature type="transmembrane region" description="Helical" evidence="1">
    <location>
        <begin position="12"/>
        <end position="32"/>
    </location>
</feature>
<evidence type="ECO:0000313" key="2">
    <source>
        <dbReference type="EMBL" id="NKE38426.1"/>
    </source>
</evidence>
<evidence type="ECO:0008006" key="4">
    <source>
        <dbReference type="Google" id="ProtNLM"/>
    </source>
</evidence>